<dbReference type="CDD" id="cd00067">
    <property type="entry name" value="GAL4"/>
    <property type="match status" value="1"/>
</dbReference>
<dbReference type="SMART" id="SM00066">
    <property type="entry name" value="GAL4"/>
    <property type="match status" value="1"/>
</dbReference>
<keyword evidence="1" id="KW-0539">Nucleus</keyword>
<organism evidence="4 5">
    <name type="scientific">Coleophoma cylindrospora</name>
    <dbReference type="NCBI Taxonomy" id="1849047"/>
    <lineage>
        <taxon>Eukaryota</taxon>
        <taxon>Fungi</taxon>
        <taxon>Dikarya</taxon>
        <taxon>Ascomycota</taxon>
        <taxon>Pezizomycotina</taxon>
        <taxon>Leotiomycetes</taxon>
        <taxon>Helotiales</taxon>
        <taxon>Dermateaceae</taxon>
        <taxon>Coleophoma</taxon>
    </lineage>
</organism>
<dbReference type="AlphaFoldDB" id="A0A3D8QP97"/>
<feature type="domain" description="Zn(2)-C6 fungal-type" evidence="3">
    <location>
        <begin position="32"/>
        <end position="61"/>
    </location>
</feature>
<evidence type="ECO:0000259" key="3">
    <source>
        <dbReference type="PROSITE" id="PS50048"/>
    </source>
</evidence>
<feature type="region of interest" description="Disordered" evidence="2">
    <location>
        <begin position="1"/>
        <end position="32"/>
    </location>
</feature>
<evidence type="ECO:0000313" key="5">
    <source>
        <dbReference type="Proteomes" id="UP000256645"/>
    </source>
</evidence>
<name>A0A3D8QP97_9HELO</name>
<gene>
    <name evidence="4" type="ORF">BP6252_11167</name>
</gene>
<dbReference type="STRING" id="1849047.A0A3D8QP97"/>
<dbReference type="GO" id="GO:0000981">
    <property type="term" value="F:DNA-binding transcription factor activity, RNA polymerase II-specific"/>
    <property type="evidence" value="ECO:0007669"/>
    <property type="project" value="InterPro"/>
</dbReference>
<feature type="compositionally biased region" description="Basic and acidic residues" evidence="2">
    <location>
        <begin position="1"/>
        <end position="11"/>
    </location>
</feature>
<comment type="caution">
    <text evidence="4">The sequence shown here is derived from an EMBL/GenBank/DDBJ whole genome shotgun (WGS) entry which is preliminary data.</text>
</comment>
<sequence length="388" mass="42115">MEQDFHSRGSEKTNSGMKHPSAPPGATAHGSACDQCYRRKERCSGSIPCDRCNSSNSTCTYSLGRPLGKPKGRRNNTKLRMQTTQSQACSLATQNTIAEKIPSTLPESNLDTIIFCSATHENPGLSSMPAAHPSPSTMDLSNPDTVGWFQFIFGSSPPPTSLLSSQDISDFTTGIRNFPPPTQGLPDQINDVYTSQGSLSFSPSMFHVPELTMPVPVDGPSNLSRPRREFPVGIIAALHDQQKSISWASIGETLLVAREGLDAVSQYISHLPPLTQPASIPSTIIIASFLILQQALACCMELWTQAAAGFERGKDGESDSLKALYTGDFHMESSENFKHVLDALIRAEVSRGRSILARLQQVAHELRRVGDDKTGLFEIVFGRNIPGN</sequence>
<dbReference type="PROSITE" id="PS50048">
    <property type="entry name" value="ZN2_CY6_FUNGAL_2"/>
    <property type="match status" value="1"/>
</dbReference>
<accession>A0A3D8QP97</accession>
<dbReference type="InterPro" id="IPR036864">
    <property type="entry name" value="Zn2-C6_fun-type_DNA-bd_sf"/>
</dbReference>
<dbReference type="InterPro" id="IPR050797">
    <property type="entry name" value="Carb_Metab_Trans_Reg"/>
</dbReference>
<reference evidence="4 5" key="1">
    <citation type="journal article" date="2018" name="IMA Fungus">
        <title>IMA Genome-F 9: Draft genome sequence of Annulohypoxylon stygium, Aspergillus mulundensis, Berkeleyomyces basicola (syn. Thielaviopsis basicola), Ceratocystis smalleyi, two Cercospora beticola strains, Coleophoma cylindrospora, Fusarium fracticaudum, Phialophora cf. hyalina, and Morchella septimelata.</title>
        <authorList>
            <person name="Wingfield B.D."/>
            <person name="Bills G.F."/>
            <person name="Dong Y."/>
            <person name="Huang W."/>
            <person name="Nel W.J."/>
            <person name="Swalarsk-Parry B.S."/>
            <person name="Vaghefi N."/>
            <person name="Wilken P.M."/>
            <person name="An Z."/>
            <person name="de Beer Z.W."/>
            <person name="De Vos L."/>
            <person name="Chen L."/>
            <person name="Duong T.A."/>
            <person name="Gao Y."/>
            <person name="Hammerbacher A."/>
            <person name="Kikkert J.R."/>
            <person name="Li Y."/>
            <person name="Li H."/>
            <person name="Li K."/>
            <person name="Li Q."/>
            <person name="Liu X."/>
            <person name="Ma X."/>
            <person name="Naidoo K."/>
            <person name="Pethybridge S.J."/>
            <person name="Sun J."/>
            <person name="Steenkamp E.T."/>
            <person name="van der Nest M.A."/>
            <person name="van Wyk S."/>
            <person name="Wingfield M.J."/>
            <person name="Xiong C."/>
            <person name="Yue Q."/>
            <person name="Zhang X."/>
        </authorList>
    </citation>
    <scope>NUCLEOTIDE SEQUENCE [LARGE SCALE GENOMIC DNA]</scope>
    <source>
        <strain evidence="4 5">BP6252</strain>
    </source>
</reference>
<keyword evidence="5" id="KW-1185">Reference proteome</keyword>
<evidence type="ECO:0000313" key="4">
    <source>
        <dbReference type="EMBL" id="RDW63622.1"/>
    </source>
</evidence>
<evidence type="ECO:0000256" key="2">
    <source>
        <dbReference type="SAM" id="MobiDB-lite"/>
    </source>
</evidence>
<proteinExistence type="predicted"/>
<dbReference type="PANTHER" id="PTHR31668">
    <property type="entry name" value="GLUCOSE TRANSPORT TRANSCRIPTION REGULATOR RGT1-RELATED-RELATED"/>
    <property type="match status" value="1"/>
</dbReference>
<dbReference type="GO" id="GO:0008270">
    <property type="term" value="F:zinc ion binding"/>
    <property type="evidence" value="ECO:0007669"/>
    <property type="project" value="InterPro"/>
</dbReference>
<dbReference type="Proteomes" id="UP000256645">
    <property type="component" value="Unassembled WGS sequence"/>
</dbReference>
<dbReference type="SUPFAM" id="SSF57701">
    <property type="entry name" value="Zn2/Cys6 DNA-binding domain"/>
    <property type="match status" value="1"/>
</dbReference>
<dbReference type="Gene3D" id="4.10.240.10">
    <property type="entry name" value="Zn(2)-C6 fungal-type DNA-binding domain"/>
    <property type="match status" value="1"/>
</dbReference>
<dbReference type="OrthoDB" id="4356994at2759"/>
<evidence type="ECO:0000256" key="1">
    <source>
        <dbReference type="ARBA" id="ARBA00023242"/>
    </source>
</evidence>
<dbReference type="InterPro" id="IPR001138">
    <property type="entry name" value="Zn2Cys6_DnaBD"/>
</dbReference>
<dbReference type="EMBL" id="PDLM01000013">
    <property type="protein sequence ID" value="RDW63622.1"/>
    <property type="molecule type" value="Genomic_DNA"/>
</dbReference>
<protein>
    <recommendedName>
        <fullName evidence="3">Zn(2)-C6 fungal-type domain-containing protein</fullName>
    </recommendedName>
</protein>
<dbReference type="Pfam" id="PF00172">
    <property type="entry name" value="Zn_clus"/>
    <property type="match status" value="1"/>
</dbReference>